<dbReference type="InterPro" id="IPR036289">
    <property type="entry name" value="YfhH"/>
</dbReference>
<evidence type="ECO:0000313" key="2">
    <source>
        <dbReference type="Proteomes" id="UP000294937"/>
    </source>
</evidence>
<protein>
    <submittedName>
        <fullName evidence="1">Uncharacterized protein DUF1811</fullName>
    </submittedName>
</protein>
<proteinExistence type="predicted"/>
<sequence length="116" mass="13385">MVRYSQMTKGELLDEIQRLENEQMNALREGWESQAEMFKQKRNLARSYLVEPTAIKPNQLYQVEEQDSLFRVAYLNGVMAWGHLENSAEEIALPLAVLHPRSQKCCQSSHTKSSSN</sequence>
<dbReference type="EMBL" id="SMAG01000002">
    <property type="protein sequence ID" value="TCS95823.1"/>
    <property type="molecule type" value="Genomic_DNA"/>
</dbReference>
<dbReference type="SUPFAM" id="SSF101697">
    <property type="entry name" value="Hypothetical protein YfhH"/>
    <property type="match status" value="1"/>
</dbReference>
<accession>A0A4R3L7R4</accession>
<evidence type="ECO:0000313" key="1">
    <source>
        <dbReference type="EMBL" id="TCS95823.1"/>
    </source>
</evidence>
<dbReference type="Gene3D" id="1.10.287.880">
    <property type="entry name" value="Hypothetical protein YfhH domain"/>
    <property type="match status" value="1"/>
</dbReference>
<dbReference type="Pfam" id="PF08838">
    <property type="entry name" value="DUF1811"/>
    <property type="match status" value="1"/>
</dbReference>
<comment type="caution">
    <text evidence="1">The sequence shown here is derived from an EMBL/GenBank/DDBJ whole genome shotgun (WGS) entry which is preliminary data.</text>
</comment>
<name>A0A4R3L7R4_9BACL</name>
<gene>
    <name evidence="1" type="ORF">EDD58_102405</name>
</gene>
<dbReference type="Proteomes" id="UP000294937">
    <property type="component" value="Unassembled WGS sequence"/>
</dbReference>
<dbReference type="InterPro" id="IPR014938">
    <property type="entry name" value="YfhH-like"/>
</dbReference>
<dbReference type="OrthoDB" id="2353288at2"/>
<dbReference type="RefSeq" id="WP_131923793.1">
    <property type="nucleotide sequence ID" value="NZ_SMAG01000002.1"/>
</dbReference>
<keyword evidence="2" id="KW-1185">Reference proteome</keyword>
<dbReference type="AlphaFoldDB" id="A0A4R3L7R4"/>
<dbReference type="Gene3D" id="2.30.30.340">
    <property type="entry name" value="Hypothetical protein YfhH like domains"/>
    <property type="match status" value="1"/>
</dbReference>
<organism evidence="1 2">
    <name type="scientific">Hazenella coriacea</name>
    <dbReference type="NCBI Taxonomy" id="1179467"/>
    <lineage>
        <taxon>Bacteria</taxon>
        <taxon>Bacillati</taxon>
        <taxon>Bacillota</taxon>
        <taxon>Bacilli</taxon>
        <taxon>Bacillales</taxon>
        <taxon>Thermoactinomycetaceae</taxon>
        <taxon>Hazenella</taxon>
    </lineage>
</organism>
<reference evidence="1 2" key="1">
    <citation type="submission" date="2019-03" db="EMBL/GenBank/DDBJ databases">
        <title>Genomic Encyclopedia of Type Strains, Phase IV (KMG-IV): sequencing the most valuable type-strain genomes for metagenomic binning, comparative biology and taxonomic classification.</title>
        <authorList>
            <person name="Goeker M."/>
        </authorList>
    </citation>
    <scope>NUCLEOTIDE SEQUENCE [LARGE SCALE GENOMIC DNA]</scope>
    <source>
        <strain evidence="1 2">DSM 45707</strain>
    </source>
</reference>